<organism evidence="5 6">
    <name type="scientific">Anaerosphaera aminiphila DSM 21120</name>
    <dbReference type="NCBI Taxonomy" id="1120995"/>
    <lineage>
        <taxon>Bacteria</taxon>
        <taxon>Bacillati</taxon>
        <taxon>Bacillota</taxon>
        <taxon>Tissierellia</taxon>
        <taxon>Tissierellales</taxon>
        <taxon>Peptoniphilaceae</taxon>
        <taxon>Anaerosphaera</taxon>
    </lineage>
</organism>
<evidence type="ECO:0000256" key="1">
    <source>
        <dbReference type="ARBA" id="ARBA00023015"/>
    </source>
</evidence>
<dbReference type="PRINTS" id="PR00778">
    <property type="entry name" value="HTHARSR"/>
</dbReference>
<keyword evidence="3" id="KW-0804">Transcription</keyword>
<dbReference type="Pfam" id="PF01022">
    <property type="entry name" value="HTH_5"/>
    <property type="match status" value="1"/>
</dbReference>
<dbReference type="GO" id="GO:0003700">
    <property type="term" value="F:DNA-binding transcription factor activity"/>
    <property type="evidence" value="ECO:0007669"/>
    <property type="project" value="InterPro"/>
</dbReference>
<dbReference type="STRING" id="1120995.SAMN02745245_00458"/>
<dbReference type="CDD" id="cd00090">
    <property type="entry name" value="HTH_ARSR"/>
    <property type="match status" value="1"/>
</dbReference>
<dbReference type="AlphaFoldDB" id="A0A1M5PTN9"/>
<dbReference type="InterPro" id="IPR036388">
    <property type="entry name" value="WH-like_DNA-bd_sf"/>
</dbReference>
<proteinExistence type="predicted"/>
<dbReference type="PANTHER" id="PTHR33154">
    <property type="entry name" value="TRANSCRIPTIONAL REGULATOR, ARSR FAMILY"/>
    <property type="match status" value="1"/>
</dbReference>
<accession>A0A1M5PTN9</accession>
<dbReference type="GO" id="GO:0003677">
    <property type="term" value="F:DNA binding"/>
    <property type="evidence" value="ECO:0007669"/>
    <property type="project" value="UniProtKB-KW"/>
</dbReference>
<dbReference type="PROSITE" id="PS50987">
    <property type="entry name" value="HTH_ARSR_2"/>
    <property type="match status" value="1"/>
</dbReference>
<dbReference type="Proteomes" id="UP000184032">
    <property type="component" value="Unassembled WGS sequence"/>
</dbReference>
<protein>
    <submittedName>
        <fullName evidence="5">Transcriptional regulator, ArsR family</fullName>
    </submittedName>
</protein>
<sequence>MDMKKDYDLLRERAELLKVLGHPVRLCIVRGLLNEGEKNVGDMQECLEIPQSTVSQHLAILKSAGIIDNSRQKTENYYHISSPLAKELIEVLFK</sequence>
<dbReference type="SMART" id="SM00418">
    <property type="entry name" value="HTH_ARSR"/>
    <property type="match status" value="1"/>
</dbReference>
<dbReference type="PANTHER" id="PTHR33154:SF28">
    <property type="entry name" value="HTH-TYPE TRANSCRIPTIONAL REGULATOR YGAV-RELATED"/>
    <property type="match status" value="1"/>
</dbReference>
<feature type="domain" description="HTH arsR-type" evidence="4">
    <location>
        <begin position="5"/>
        <end position="94"/>
    </location>
</feature>
<evidence type="ECO:0000259" key="4">
    <source>
        <dbReference type="PROSITE" id="PS50987"/>
    </source>
</evidence>
<keyword evidence="1" id="KW-0805">Transcription regulation</keyword>
<dbReference type="RefSeq" id="WP_073183310.1">
    <property type="nucleotide sequence ID" value="NZ_FQXI01000001.1"/>
</dbReference>
<evidence type="ECO:0000313" key="5">
    <source>
        <dbReference type="EMBL" id="SHH04926.1"/>
    </source>
</evidence>
<dbReference type="SUPFAM" id="SSF46785">
    <property type="entry name" value="Winged helix' DNA-binding domain"/>
    <property type="match status" value="1"/>
</dbReference>
<keyword evidence="6" id="KW-1185">Reference proteome</keyword>
<evidence type="ECO:0000256" key="3">
    <source>
        <dbReference type="ARBA" id="ARBA00023163"/>
    </source>
</evidence>
<dbReference type="NCBIfam" id="NF033788">
    <property type="entry name" value="HTH_metalloreg"/>
    <property type="match status" value="1"/>
</dbReference>
<name>A0A1M5PTN9_9FIRM</name>
<dbReference type="InterPro" id="IPR001845">
    <property type="entry name" value="HTH_ArsR_DNA-bd_dom"/>
</dbReference>
<gene>
    <name evidence="5" type="ORF">SAMN02745245_00458</name>
</gene>
<evidence type="ECO:0000256" key="2">
    <source>
        <dbReference type="ARBA" id="ARBA00023125"/>
    </source>
</evidence>
<dbReference type="EMBL" id="FQXI01000001">
    <property type="protein sequence ID" value="SHH04926.1"/>
    <property type="molecule type" value="Genomic_DNA"/>
</dbReference>
<dbReference type="Gene3D" id="1.10.10.10">
    <property type="entry name" value="Winged helix-like DNA-binding domain superfamily/Winged helix DNA-binding domain"/>
    <property type="match status" value="1"/>
</dbReference>
<reference evidence="5 6" key="1">
    <citation type="submission" date="2016-11" db="EMBL/GenBank/DDBJ databases">
        <authorList>
            <person name="Jaros S."/>
            <person name="Januszkiewicz K."/>
            <person name="Wedrychowicz H."/>
        </authorList>
    </citation>
    <scope>NUCLEOTIDE SEQUENCE [LARGE SCALE GENOMIC DNA]</scope>
    <source>
        <strain evidence="5 6">DSM 21120</strain>
    </source>
</reference>
<dbReference type="InterPro" id="IPR051081">
    <property type="entry name" value="HTH_MetalResp_TranReg"/>
</dbReference>
<keyword evidence="2" id="KW-0238">DNA-binding</keyword>
<evidence type="ECO:0000313" key="6">
    <source>
        <dbReference type="Proteomes" id="UP000184032"/>
    </source>
</evidence>
<dbReference type="InterPro" id="IPR036390">
    <property type="entry name" value="WH_DNA-bd_sf"/>
</dbReference>
<dbReference type="InterPro" id="IPR011991">
    <property type="entry name" value="ArsR-like_HTH"/>
</dbReference>
<dbReference type="OrthoDB" id="9802016at2"/>